<dbReference type="Proteomes" id="UP000183487">
    <property type="component" value="Unassembled WGS sequence"/>
</dbReference>
<gene>
    <name evidence="1" type="ORF">SAMN05443245_7507</name>
</gene>
<sequence>MSFTLLENDLTHIRSVLNHLERRAPERSSNQPGREIGLYYWRARIGAILAMPMLPVYLRKQAEELLARLERVDGRQQRVLTGS</sequence>
<reference evidence="2" key="1">
    <citation type="submission" date="2016-10" db="EMBL/GenBank/DDBJ databases">
        <authorList>
            <person name="Varghese N."/>
        </authorList>
    </citation>
    <scope>NUCLEOTIDE SEQUENCE [LARGE SCALE GENOMIC DNA]</scope>
    <source>
        <strain evidence="2">GAS106B</strain>
    </source>
</reference>
<dbReference type="OrthoDB" id="9109066at2"/>
<evidence type="ECO:0000313" key="2">
    <source>
        <dbReference type="Proteomes" id="UP000183487"/>
    </source>
</evidence>
<dbReference type="EMBL" id="FNKP01000004">
    <property type="protein sequence ID" value="SDR54785.1"/>
    <property type="molecule type" value="Genomic_DNA"/>
</dbReference>
<dbReference type="RefSeq" id="WP_074774321.1">
    <property type="nucleotide sequence ID" value="NZ_FNKP01000004.1"/>
</dbReference>
<name>A0A1H1JYR8_9BURK</name>
<dbReference type="AlphaFoldDB" id="A0A1H1JYR8"/>
<protein>
    <submittedName>
        <fullName evidence="1">Uncharacterized protein</fullName>
    </submittedName>
</protein>
<evidence type="ECO:0000313" key="1">
    <source>
        <dbReference type="EMBL" id="SDR54785.1"/>
    </source>
</evidence>
<proteinExistence type="predicted"/>
<keyword evidence="2" id="KW-1185">Reference proteome</keyword>
<accession>A0A1H1JYR8</accession>
<organism evidence="1 2">
    <name type="scientific">Paraburkholderia fungorum</name>
    <dbReference type="NCBI Taxonomy" id="134537"/>
    <lineage>
        <taxon>Bacteria</taxon>
        <taxon>Pseudomonadati</taxon>
        <taxon>Pseudomonadota</taxon>
        <taxon>Betaproteobacteria</taxon>
        <taxon>Burkholderiales</taxon>
        <taxon>Burkholderiaceae</taxon>
        <taxon>Paraburkholderia</taxon>
    </lineage>
</organism>